<dbReference type="GO" id="GO:0045211">
    <property type="term" value="C:postsynaptic membrane"/>
    <property type="evidence" value="ECO:0007669"/>
    <property type="project" value="UniProtKB-SubCell"/>
</dbReference>
<evidence type="ECO:0000256" key="10">
    <source>
        <dbReference type="ARBA" id="ARBA00023257"/>
    </source>
</evidence>
<proteinExistence type="evidence at transcript level"/>
<evidence type="ECO:0000256" key="15">
    <source>
        <dbReference type="SAM" id="SignalP"/>
    </source>
</evidence>
<keyword evidence="9" id="KW-0325">Glycoprotein</keyword>
<evidence type="ECO:0000256" key="13">
    <source>
        <dbReference type="ARBA" id="ARBA00034100"/>
    </source>
</evidence>
<keyword evidence="5" id="KW-0770">Synapse</keyword>
<dbReference type="SUPFAM" id="SSF53822">
    <property type="entry name" value="Periplasmic binding protein-like I"/>
    <property type="match status" value="1"/>
</dbReference>
<keyword evidence="6" id="KW-0406">Ion transport</keyword>
<feature type="signal peptide" evidence="15">
    <location>
        <begin position="1"/>
        <end position="19"/>
    </location>
</feature>
<organism evidence="18">
    <name type="scientific">Hormiphora californensis</name>
    <name type="common">Sea gooseberry</name>
    <dbReference type="NCBI Taxonomy" id="1403702"/>
    <lineage>
        <taxon>Eukaryota</taxon>
        <taxon>Metazoa</taxon>
        <taxon>Ctenophora</taxon>
        <taxon>Tentaculata</taxon>
        <taxon>Cydippida</taxon>
        <taxon>Pleurobrachiidae</taxon>
        <taxon>Hormiphora</taxon>
    </lineage>
</organism>
<dbReference type="Pfam" id="PF10613">
    <property type="entry name" value="Lig_chan-Glu_bd"/>
    <property type="match status" value="1"/>
</dbReference>
<keyword evidence="11" id="KW-1071">Ligand-gated ion channel</keyword>
<feature type="chain" id="PRO_5008977215" evidence="15">
    <location>
        <begin position="20"/>
        <end position="965"/>
    </location>
</feature>
<keyword evidence="2" id="KW-0813">Transport</keyword>
<evidence type="ECO:0000256" key="9">
    <source>
        <dbReference type="ARBA" id="ARBA00023180"/>
    </source>
</evidence>
<sequence>MLLLTSLLLILLSDHLVLGQTKVIRIALLYTEETGNAPIAFQQAIEEVNSDVEWLPGVTLEGSPLDIGSDNDNPAEAVNQMCRMLEREDVMAVVGPFSSSQVKSCSYVAHRIELPLIAPTATDPDLTNPHWSESLQKLSPSNIFQAEALVDLVQHFGWRRVSIVYTSEPYGVTLAEEMRSKLNKKGIKVITELEIGFDLNPSAETMRGWIEQLQNAVTRVTLLLTHPECGVRVLEAAQDNGMIGSQYVWVASTGIAEAITLGFTEDGRLKPQYDGLIGISAYLDTTGGFYKRLARAYRDNNVTLITPADALVYDAVYLLAHGLNGVVRGLDGDLEFVENFAGDCYSESLTNQWTSLTTSLKIQFTFSYTGITGARSMWPDGNPAKEKIRYSIVNFAGDTVSPVGQWRQETKVTLSSEVTWYEGERVTPIDSPNLVNVTLKLGVLEDKPFIIYNYTRHNYSRCEDMPNKDWCYTGVSIDIIKDLQKKLKFSYEFIEPEDGKFGSISGGEWNGIIRDIYKKKVDVGVVGFGTSHSREKAVDFGISFLPGGVRMATRMKAVETNPFFFLKPFSTGVWIAIIVGILFFFVAIHVLDWYSPYGHAGSIRFKCSQCQCEKCAELTRRGGFRDNLCPFEEDHALKHQMGTMSKANALWLSVCSFLTYAPADAVPKNWSARIVITVWWMVCLVLVSMYTANLAAFLTVRKMTVDINSISDLLDQNEYSFGTVEGTVTENLIQYGNSKEMQNVAKRMNSTDTFKGAIDRMRQRKYIFMYGRGPLEYSTQTEFCDLKLVGDVIVHFGYAFAFQQGSTYKEAFNREMLSMQEKGVIMNYWDNYISLGTCQEDKEFDFEADKLEIKSLIGLLIIALPVIVIAIILLITELFASPKGHAGKRMLLIALNRVKPPYPRTTTSSIGNVTLGNGMQDIMKHQLDLAESVADGMELNEESVDLTTELDSVHASLARDDFEEE</sequence>
<dbReference type="SMART" id="SM00079">
    <property type="entry name" value="PBPe"/>
    <property type="match status" value="1"/>
</dbReference>
<evidence type="ECO:0000256" key="4">
    <source>
        <dbReference type="ARBA" id="ARBA00022989"/>
    </source>
</evidence>
<keyword evidence="10" id="KW-0628">Postsynaptic cell membrane</keyword>
<keyword evidence="7 14" id="KW-0472">Membrane</keyword>
<dbReference type="InterPro" id="IPR019594">
    <property type="entry name" value="Glu/Gly-bd"/>
</dbReference>
<evidence type="ECO:0000256" key="5">
    <source>
        <dbReference type="ARBA" id="ARBA00023018"/>
    </source>
</evidence>
<dbReference type="InterPro" id="IPR028082">
    <property type="entry name" value="Peripla_BP_I"/>
</dbReference>
<evidence type="ECO:0000256" key="3">
    <source>
        <dbReference type="ARBA" id="ARBA00022692"/>
    </source>
</evidence>
<keyword evidence="15" id="KW-0732">Signal</keyword>
<evidence type="ECO:0000259" key="17">
    <source>
        <dbReference type="SMART" id="SM00918"/>
    </source>
</evidence>
<feature type="transmembrane region" description="Helical" evidence="14">
    <location>
        <begin position="573"/>
        <end position="594"/>
    </location>
</feature>
<feature type="domain" description="Ionotropic glutamate receptor L-glutamate and glycine-binding" evidence="17">
    <location>
        <begin position="466"/>
        <end position="518"/>
    </location>
</feature>
<dbReference type="Gene3D" id="1.10.287.70">
    <property type="match status" value="1"/>
</dbReference>
<reference evidence="18" key="2">
    <citation type="submission" date="2016-09" db="EMBL/GenBank/DDBJ databases">
        <authorList>
            <person name="Capua I."/>
            <person name="De Benedictis P."/>
            <person name="Joannis T."/>
            <person name="Lombin L.H."/>
            <person name="Cattoli G."/>
        </authorList>
    </citation>
    <scope>NUCLEOTIDE SEQUENCE</scope>
    <source>
        <strain evidence="18">GOC2007-Trawl6</strain>
    </source>
</reference>
<dbReference type="CDD" id="cd06268">
    <property type="entry name" value="PBP1_ABC_transporter_LIVBP-like"/>
    <property type="match status" value="1"/>
</dbReference>
<evidence type="ECO:0000256" key="11">
    <source>
        <dbReference type="ARBA" id="ARBA00023286"/>
    </source>
</evidence>
<evidence type="ECO:0000256" key="8">
    <source>
        <dbReference type="ARBA" id="ARBA00023170"/>
    </source>
</evidence>
<feature type="domain" description="Ionotropic glutamate receptor C-terminal" evidence="16">
    <location>
        <begin position="451"/>
        <end position="832"/>
    </location>
</feature>
<keyword evidence="8 18" id="KW-0675">Receptor</keyword>
<reference evidence="18" key="1">
    <citation type="journal article" date="2013" name="Science">
        <title>The genome of the ctenophore Mnemiopsis leidyi and its implications for cell type evolution.</title>
        <authorList>
            <consortium name="NISC Comparative Sequencing Program"/>
            <person name="Ryan J.F."/>
            <person name="Pang K."/>
            <person name="Schnitzler C.E."/>
            <person name="Nguyen A.D."/>
            <person name="Moreland R.T."/>
            <person name="Simmons D.K."/>
            <person name="Koch B.J."/>
            <person name="Francis W.R."/>
            <person name="Havlak P."/>
            <person name="Smith S.A."/>
            <person name="Putnam N.H."/>
            <person name="Haddock S.H."/>
            <person name="Dunn C.W."/>
            <person name="Wolfsberg T.G."/>
            <person name="Mullikin J.C."/>
            <person name="Martindale M.Q."/>
            <person name="Baxevanis A.D."/>
        </authorList>
    </citation>
    <scope>NUCLEOTIDE SEQUENCE</scope>
    <source>
        <strain evidence="18">GOC2007-Trawl6</strain>
    </source>
</reference>
<dbReference type="SUPFAM" id="SSF81324">
    <property type="entry name" value="Voltage-gated potassium channels"/>
    <property type="match status" value="1"/>
</dbReference>
<keyword evidence="3 14" id="KW-0812">Transmembrane</keyword>
<keyword evidence="12" id="KW-0407">Ion channel</keyword>
<evidence type="ECO:0000256" key="1">
    <source>
        <dbReference type="ARBA" id="ARBA00004141"/>
    </source>
</evidence>
<evidence type="ECO:0000256" key="6">
    <source>
        <dbReference type="ARBA" id="ARBA00023065"/>
    </source>
</evidence>
<dbReference type="Pfam" id="PF01094">
    <property type="entry name" value="ANF_receptor"/>
    <property type="match status" value="1"/>
</dbReference>
<evidence type="ECO:0000256" key="14">
    <source>
        <dbReference type="SAM" id="Phobius"/>
    </source>
</evidence>
<dbReference type="InterPro" id="IPR001828">
    <property type="entry name" value="ANF_lig-bd_rcpt"/>
</dbReference>
<feature type="transmembrane region" description="Helical" evidence="14">
    <location>
        <begin position="678"/>
        <end position="700"/>
    </location>
</feature>
<name>V9PPY3_HORCA</name>
<dbReference type="GO" id="GO:0015276">
    <property type="term" value="F:ligand-gated monoatomic ion channel activity"/>
    <property type="evidence" value="ECO:0007669"/>
    <property type="project" value="InterPro"/>
</dbReference>
<evidence type="ECO:0000256" key="2">
    <source>
        <dbReference type="ARBA" id="ARBA00022448"/>
    </source>
</evidence>
<accession>V9PPY3</accession>
<dbReference type="Gene3D" id="3.40.190.10">
    <property type="entry name" value="Periplasmic binding protein-like II"/>
    <property type="match status" value="1"/>
</dbReference>
<feature type="transmembrane region" description="Helical" evidence="14">
    <location>
        <begin position="648"/>
        <end position="666"/>
    </location>
</feature>
<dbReference type="AlphaFoldDB" id="V9PPY3"/>
<dbReference type="PANTHER" id="PTHR18966">
    <property type="entry name" value="IONOTROPIC GLUTAMATE RECEPTOR"/>
    <property type="match status" value="1"/>
</dbReference>
<dbReference type="InterPro" id="IPR015683">
    <property type="entry name" value="Ionotropic_Glu_rcpt"/>
</dbReference>
<dbReference type="SMART" id="SM00918">
    <property type="entry name" value="Lig_chan-Glu_bd"/>
    <property type="match status" value="1"/>
</dbReference>
<protein>
    <submittedName>
        <fullName evidence="18">Putative ionotropic glutamate receptor</fullName>
    </submittedName>
</protein>
<evidence type="ECO:0000259" key="16">
    <source>
        <dbReference type="SMART" id="SM00079"/>
    </source>
</evidence>
<dbReference type="Gene3D" id="3.40.50.2300">
    <property type="match status" value="2"/>
</dbReference>
<dbReference type="InterPro" id="IPR001320">
    <property type="entry name" value="Iontro_rcpt_C"/>
</dbReference>
<feature type="transmembrane region" description="Helical" evidence="14">
    <location>
        <begin position="856"/>
        <end position="880"/>
    </location>
</feature>
<dbReference type="EMBL" id="KF317466">
    <property type="protein sequence ID" value="AHA51398.2"/>
    <property type="molecule type" value="mRNA"/>
</dbReference>
<evidence type="ECO:0000313" key="18">
    <source>
        <dbReference type="EMBL" id="AHA51398.2"/>
    </source>
</evidence>
<keyword evidence="4 14" id="KW-1133">Transmembrane helix</keyword>
<dbReference type="Pfam" id="PF00060">
    <property type="entry name" value="Lig_chan"/>
    <property type="match status" value="1"/>
</dbReference>
<comment type="subcellular location">
    <subcellularLocation>
        <location evidence="1">Membrane</location>
        <topology evidence="1">Multi-pass membrane protein</topology>
    </subcellularLocation>
    <subcellularLocation>
        <location evidence="13">Postsynaptic cell membrane</location>
    </subcellularLocation>
</comment>
<evidence type="ECO:0000256" key="7">
    <source>
        <dbReference type="ARBA" id="ARBA00023136"/>
    </source>
</evidence>
<dbReference type="SUPFAM" id="SSF53850">
    <property type="entry name" value="Periplasmic binding protein-like II"/>
    <property type="match status" value="1"/>
</dbReference>
<evidence type="ECO:0000256" key="12">
    <source>
        <dbReference type="ARBA" id="ARBA00023303"/>
    </source>
</evidence>